<sequence length="168" mass="18869">MFEIRVICDPADTDRITAALGGAFAAGAVRTYPTRDGERTRLYVTADHRPEPGPWPAPDEAYALAPSIIREIGWTARTAADKPFGEHLGREFWLRKAALLDRIALRDEEDGPRGDADEVATEAARRLIKHDRDGEGDYHGAPYWPEHPATADPRGYVRQEYAHWARNH</sequence>
<dbReference type="eggNOG" id="ENOG5032AQ7">
    <property type="taxonomic scope" value="Bacteria"/>
</dbReference>
<gene>
    <name evidence="2" type="ORF">SSFG_02337</name>
</gene>
<protein>
    <submittedName>
        <fullName evidence="2">Predicted protein</fullName>
    </submittedName>
</protein>
<evidence type="ECO:0000313" key="2">
    <source>
        <dbReference type="EMBL" id="EFE67088.2"/>
    </source>
</evidence>
<evidence type="ECO:0000313" key="3">
    <source>
        <dbReference type="Proteomes" id="UP000003824"/>
    </source>
</evidence>
<dbReference type="RefSeq" id="WP_004983359.1">
    <property type="nucleotide sequence ID" value="NZ_DS999641.1"/>
</dbReference>
<accession>D5ZXF5</accession>
<dbReference type="AlphaFoldDB" id="D5ZXF5"/>
<dbReference type="EMBL" id="DS999641">
    <property type="protein sequence ID" value="EFE67088.2"/>
    <property type="molecule type" value="Genomic_DNA"/>
</dbReference>
<organism evidence="2 3">
    <name type="scientific">Streptomyces viridosporus (strain ATCC 14672 / DSM 40746 / JCM 4963 / KCTC 9882 / NRRL B-12104 / FH 1290)</name>
    <name type="common">Streptomyces ghanaensis</name>
    <dbReference type="NCBI Taxonomy" id="566461"/>
    <lineage>
        <taxon>Bacteria</taxon>
        <taxon>Bacillati</taxon>
        <taxon>Actinomycetota</taxon>
        <taxon>Actinomycetes</taxon>
        <taxon>Kitasatosporales</taxon>
        <taxon>Streptomycetaceae</taxon>
        <taxon>Streptomyces</taxon>
    </lineage>
</organism>
<evidence type="ECO:0000256" key="1">
    <source>
        <dbReference type="SAM" id="MobiDB-lite"/>
    </source>
</evidence>
<feature type="region of interest" description="Disordered" evidence="1">
    <location>
        <begin position="128"/>
        <end position="152"/>
    </location>
</feature>
<proteinExistence type="predicted"/>
<reference evidence="3" key="1">
    <citation type="submission" date="2008-12" db="EMBL/GenBank/DDBJ databases">
        <title>Annotation of Streptomyces ghanaensis ATCC 14672.</title>
        <authorList>
            <consortium name="The Broad Institute Genome Sequencing Platform"/>
            <consortium name="Broad Institute Microbial Sequencing Center"/>
            <person name="Fischbach M."/>
            <person name="Ward D."/>
            <person name="Young S."/>
            <person name="Kodira C.D."/>
            <person name="Zeng Q."/>
            <person name="Koehrsen M."/>
            <person name="Godfrey P."/>
            <person name="Alvarado L."/>
            <person name="Berlin A.M."/>
            <person name="Borenstein D."/>
            <person name="Chen Z."/>
            <person name="Engels R."/>
            <person name="Freedman E."/>
            <person name="Gellesch M."/>
            <person name="Goldberg J."/>
            <person name="Griggs A."/>
            <person name="Gujja S."/>
            <person name="Heiman D.I."/>
            <person name="Hepburn T.A."/>
            <person name="Howarth C."/>
            <person name="Jen D."/>
            <person name="Larson L."/>
            <person name="Lewis B."/>
            <person name="Mehta T."/>
            <person name="Park D."/>
            <person name="Pearson M."/>
            <person name="Roberts A."/>
            <person name="Saif S."/>
            <person name="Shea T.D."/>
            <person name="Shenoy N."/>
            <person name="Sisk P."/>
            <person name="Stolte C."/>
            <person name="Sykes S.N."/>
            <person name="Walk T."/>
            <person name="White J."/>
            <person name="Yandava C."/>
            <person name="Straight P."/>
            <person name="Clardy J."/>
            <person name="Hung D."/>
            <person name="Kolter R."/>
            <person name="Mekalanos J."/>
            <person name="Walker S."/>
            <person name="Walsh C.T."/>
            <person name="Wieland B.L.C."/>
            <person name="Ilzarbe M."/>
            <person name="Galagan J."/>
            <person name="Nusbaum C."/>
            <person name="Birren B."/>
        </authorList>
    </citation>
    <scope>NUCLEOTIDE SEQUENCE [LARGE SCALE GENOMIC DNA]</scope>
    <source>
        <strain evidence="3">ATCC 14672 / DSM 40746 / JCM 4963 / KCTC 9882 / NRRL B-12104 / FH 1290</strain>
    </source>
</reference>
<dbReference type="Proteomes" id="UP000003824">
    <property type="component" value="Unassembled WGS sequence"/>
</dbReference>
<name>D5ZXF5_STRV1</name>